<feature type="domain" description="Protein FecR C-terminal" evidence="3">
    <location>
        <begin position="314"/>
        <end position="381"/>
    </location>
</feature>
<feature type="transmembrane region" description="Helical" evidence="1">
    <location>
        <begin position="91"/>
        <end position="110"/>
    </location>
</feature>
<dbReference type="AlphaFoldDB" id="A0A3E1Y3Q6"/>
<accession>A0A3E1Y3Q6</accession>
<evidence type="ECO:0000259" key="3">
    <source>
        <dbReference type="Pfam" id="PF16344"/>
    </source>
</evidence>
<keyword evidence="1" id="KW-0472">Membrane</keyword>
<proteinExistence type="predicted"/>
<sequence>MTPMQKDIVSVLIGKFVAGTHSEEETLQLKETIKDATATDYEWLLAYYEQQLSAFEPTGEPDQKLFDRIQQQIKAMDEDTIVRPGIRWWKYAAAAVLLIGMVVAGLKLYYQPSASKLAKNIEIKPGGNKAVLQLADGSKLQLDSSNKVINVDDRTVKQNNGQLQYITTNKSATTYNVLTTPRGGQFSVVLSDGTRVTLNAASYLRYPTEFTGTERKVTLIGEAYFEVAEDEKHPFKVVSGNKVVEVLGTEFNVMAYPEEPGYQATLVTGKVQVHVADNSAVSLTPGSMAEVRENGNIDVLLADIEKVTAWKNGYLSLNNSSFKALMRQVERWYDVEVKYEGIVPDRQFGGFMGRNVQLSTLIQFIKKNGINIRQEGRTIIIMP</sequence>
<dbReference type="InterPro" id="IPR006860">
    <property type="entry name" value="FecR"/>
</dbReference>
<dbReference type="Gene3D" id="3.55.50.30">
    <property type="match status" value="1"/>
</dbReference>
<keyword evidence="1" id="KW-1133">Transmembrane helix</keyword>
<dbReference type="Pfam" id="PF16344">
    <property type="entry name" value="FecR_C"/>
    <property type="match status" value="1"/>
</dbReference>
<keyword evidence="5" id="KW-1185">Reference proteome</keyword>
<dbReference type="PANTHER" id="PTHR30273">
    <property type="entry name" value="PERIPLASMIC SIGNAL SENSOR AND SIGMA FACTOR ACTIVATOR FECR-RELATED"/>
    <property type="match status" value="1"/>
</dbReference>
<name>A0A3E1Y3Q6_9BACT</name>
<reference evidence="4 5" key="1">
    <citation type="submission" date="2018-07" db="EMBL/GenBank/DDBJ databases">
        <title>Chitinophaga K2CV101002-2 sp. nov., isolated from a monsoon evergreen broad-leaved forest soil.</title>
        <authorList>
            <person name="Lv Y."/>
        </authorList>
    </citation>
    <scope>NUCLEOTIDE SEQUENCE [LARGE SCALE GENOMIC DNA]</scope>
    <source>
        <strain evidence="4 5">GDMCC 1.1288</strain>
    </source>
</reference>
<evidence type="ECO:0000313" key="4">
    <source>
        <dbReference type="EMBL" id="RFS19314.1"/>
    </source>
</evidence>
<dbReference type="GO" id="GO:0016989">
    <property type="term" value="F:sigma factor antagonist activity"/>
    <property type="evidence" value="ECO:0007669"/>
    <property type="project" value="TreeGrafter"/>
</dbReference>
<protein>
    <submittedName>
        <fullName evidence="4">FecR family protein</fullName>
    </submittedName>
</protein>
<feature type="domain" description="FecR protein" evidence="2">
    <location>
        <begin position="177"/>
        <end position="272"/>
    </location>
</feature>
<dbReference type="PANTHER" id="PTHR30273:SF2">
    <property type="entry name" value="PROTEIN FECR"/>
    <property type="match status" value="1"/>
</dbReference>
<dbReference type="Proteomes" id="UP000260644">
    <property type="component" value="Unassembled WGS sequence"/>
</dbReference>
<dbReference type="InterPro" id="IPR032508">
    <property type="entry name" value="FecR_C"/>
</dbReference>
<dbReference type="InterPro" id="IPR012373">
    <property type="entry name" value="Ferrdict_sens_TM"/>
</dbReference>
<evidence type="ECO:0000259" key="2">
    <source>
        <dbReference type="Pfam" id="PF04773"/>
    </source>
</evidence>
<dbReference type="Gene3D" id="2.60.120.1440">
    <property type="match status" value="1"/>
</dbReference>
<evidence type="ECO:0000256" key="1">
    <source>
        <dbReference type="SAM" id="Phobius"/>
    </source>
</evidence>
<dbReference type="Pfam" id="PF04773">
    <property type="entry name" value="FecR"/>
    <property type="match status" value="1"/>
</dbReference>
<gene>
    <name evidence="4" type="ORF">DVR12_24085</name>
</gene>
<comment type="caution">
    <text evidence="4">The sequence shown here is derived from an EMBL/GenBank/DDBJ whole genome shotgun (WGS) entry which is preliminary data.</text>
</comment>
<keyword evidence="1" id="KW-0812">Transmembrane</keyword>
<dbReference type="PIRSF" id="PIRSF018266">
    <property type="entry name" value="FecR"/>
    <property type="match status" value="1"/>
</dbReference>
<evidence type="ECO:0000313" key="5">
    <source>
        <dbReference type="Proteomes" id="UP000260644"/>
    </source>
</evidence>
<organism evidence="4 5">
    <name type="scientific">Chitinophaga silvatica</name>
    <dbReference type="NCBI Taxonomy" id="2282649"/>
    <lineage>
        <taxon>Bacteria</taxon>
        <taxon>Pseudomonadati</taxon>
        <taxon>Bacteroidota</taxon>
        <taxon>Chitinophagia</taxon>
        <taxon>Chitinophagales</taxon>
        <taxon>Chitinophagaceae</taxon>
        <taxon>Chitinophaga</taxon>
    </lineage>
</organism>
<dbReference type="EMBL" id="QPMM01000014">
    <property type="protein sequence ID" value="RFS19314.1"/>
    <property type="molecule type" value="Genomic_DNA"/>
</dbReference>